<gene>
    <name evidence="6" type="ORF">G2W53_020141</name>
</gene>
<accession>A0A834TVI9</accession>
<feature type="transmembrane region" description="Helical" evidence="4">
    <location>
        <begin position="281"/>
        <end position="301"/>
    </location>
</feature>
<dbReference type="PANTHER" id="PTHR31356:SF38">
    <property type="entry name" value="L-ASCORBATE PEROXIDASE 5, PEROXISOMAL"/>
    <property type="match status" value="1"/>
</dbReference>
<evidence type="ECO:0000313" key="6">
    <source>
        <dbReference type="EMBL" id="KAF7828977.1"/>
    </source>
</evidence>
<dbReference type="EMBL" id="JAAIUW010000006">
    <property type="protein sequence ID" value="KAF7828977.1"/>
    <property type="molecule type" value="Genomic_DNA"/>
</dbReference>
<dbReference type="GO" id="GO:0000302">
    <property type="term" value="P:response to reactive oxygen species"/>
    <property type="evidence" value="ECO:0007669"/>
    <property type="project" value="TreeGrafter"/>
</dbReference>
<dbReference type="InterPro" id="IPR044831">
    <property type="entry name" value="Ccp1-like"/>
</dbReference>
<dbReference type="PRINTS" id="PR00459">
    <property type="entry name" value="ASPEROXIDASE"/>
</dbReference>
<evidence type="ECO:0000313" key="7">
    <source>
        <dbReference type="Proteomes" id="UP000634136"/>
    </source>
</evidence>
<keyword evidence="7" id="KW-1185">Reference proteome</keyword>
<protein>
    <submittedName>
        <fullName evidence="6">L-ascorbate peroxidase 3</fullName>
    </submittedName>
</protein>
<comment type="caution">
    <text evidence="6">The sequence shown here is derived from an EMBL/GenBank/DDBJ whole genome shotgun (WGS) entry which is preliminary data.</text>
</comment>
<comment type="similarity">
    <text evidence="2">Belongs to the peroxidase family.</text>
</comment>
<dbReference type="PRINTS" id="PR00458">
    <property type="entry name" value="PEROXIDASE"/>
</dbReference>
<dbReference type="GO" id="GO:0034599">
    <property type="term" value="P:cellular response to oxidative stress"/>
    <property type="evidence" value="ECO:0007669"/>
    <property type="project" value="InterPro"/>
</dbReference>
<organism evidence="6 7">
    <name type="scientific">Senna tora</name>
    <dbReference type="NCBI Taxonomy" id="362788"/>
    <lineage>
        <taxon>Eukaryota</taxon>
        <taxon>Viridiplantae</taxon>
        <taxon>Streptophyta</taxon>
        <taxon>Embryophyta</taxon>
        <taxon>Tracheophyta</taxon>
        <taxon>Spermatophyta</taxon>
        <taxon>Magnoliopsida</taxon>
        <taxon>eudicotyledons</taxon>
        <taxon>Gunneridae</taxon>
        <taxon>Pentapetalae</taxon>
        <taxon>rosids</taxon>
        <taxon>fabids</taxon>
        <taxon>Fabales</taxon>
        <taxon>Fabaceae</taxon>
        <taxon>Caesalpinioideae</taxon>
        <taxon>Cassia clade</taxon>
        <taxon>Senna</taxon>
    </lineage>
</organism>
<feature type="region of interest" description="Disordered" evidence="3">
    <location>
        <begin position="238"/>
        <end position="264"/>
    </location>
</feature>
<dbReference type="Gene3D" id="1.10.520.10">
    <property type="match status" value="1"/>
</dbReference>
<reference evidence="6" key="1">
    <citation type="submission" date="2020-09" db="EMBL/GenBank/DDBJ databases">
        <title>Genome-Enabled Discovery of Anthraquinone Biosynthesis in Senna tora.</title>
        <authorList>
            <person name="Kang S.-H."/>
            <person name="Pandey R.P."/>
            <person name="Lee C.-M."/>
            <person name="Sim J.-S."/>
            <person name="Jeong J.-T."/>
            <person name="Choi B.-S."/>
            <person name="Jung M."/>
            <person name="Ginzburg D."/>
            <person name="Zhao K."/>
            <person name="Won S.Y."/>
            <person name="Oh T.-J."/>
            <person name="Yu Y."/>
            <person name="Kim N.-H."/>
            <person name="Lee O.R."/>
            <person name="Lee T.-H."/>
            <person name="Bashyal P."/>
            <person name="Kim T.-S."/>
            <person name="Lee W.-H."/>
            <person name="Kawkins C."/>
            <person name="Kim C.-K."/>
            <person name="Kim J.S."/>
            <person name="Ahn B.O."/>
            <person name="Rhee S.Y."/>
            <person name="Sohng J.K."/>
        </authorList>
    </citation>
    <scope>NUCLEOTIDE SEQUENCE</scope>
    <source>
        <tissue evidence="6">Leaf</tissue>
    </source>
</reference>
<dbReference type="SUPFAM" id="SSF48113">
    <property type="entry name" value="Heme-dependent peroxidases"/>
    <property type="match status" value="1"/>
</dbReference>
<evidence type="ECO:0000256" key="1">
    <source>
        <dbReference type="ARBA" id="ARBA00023002"/>
    </source>
</evidence>
<dbReference type="InterPro" id="IPR002207">
    <property type="entry name" value="Peroxidase_I"/>
</dbReference>
<feature type="compositionally biased region" description="Polar residues" evidence="3">
    <location>
        <begin position="243"/>
        <end position="260"/>
    </location>
</feature>
<dbReference type="PANTHER" id="PTHR31356">
    <property type="entry name" value="THYLAKOID LUMENAL 29 KDA PROTEIN, CHLOROPLASTIC-RELATED"/>
    <property type="match status" value="1"/>
</dbReference>
<dbReference type="Pfam" id="PF00141">
    <property type="entry name" value="peroxidase"/>
    <property type="match status" value="1"/>
</dbReference>
<dbReference type="GO" id="GO:0004601">
    <property type="term" value="F:peroxidase activity"/>
    <property type="evidence" value="ECO:0007669"/>
    <property type="project" value="UniProtKB-KW"/>
</dbReference>
<dbReference type="GO" id="GO:0042744">
    <property type="term" value="P:hydrogen peroxide catabolic process"/>
    <property type="evidence" value="ECO:0007669"/>
    <property type="project" value="TreeGrafter"/>
</dbReference>
<name>A0A834TVI9_9FABA</name>
<keyword evidence="1" id="KW-0560">Oxidoreductase</keyword>
<keyword evidence="6" id="KW-0575">Peroxidase</keyword>
<dbReference type="InterPro" id="IPR002016">
    <property type="entry name" value="Haem_peroxidase"/>
</dbReference>
<evidence type="ECO:0000259" key="5">
    <source>
        <dbReference type="PROSITE" id="PS50873"/>
    </source>
</evidence>
<dbReference type="InterPro" id="IPR010255">
    <property type="entry name" value="Haem_peroxidase_sf"/>
</dbReference>
<keyword evidence="4" id="KW-0472">Membrane</keyword>
<dbReference type="GO" id="GO:0020037">
    <property type="term" value="F:heme binding"/>
    <property type="evidence" value="ECO:0007669"/>
    <property type="project" value="InterPro"/>
</dbReference>
<dbReference type="Proteomes" id="UP000634136">
    <property type="component" value="Unassembled WGS sequence"/>
</dbReference>
<keyword evidence="4" id="KW-0812">Transmembrane</keyword>
<dbReference type="PROSITE" id="PS50873">
    <property type="entry name" value="PEROXIDASE_4"/>
    <property type="match status" value="1"/>
</dbReference>
<proteinExistence type="inferred from homology"/>
<keyword evidence="4" id="KW-1133">Transmembrane helix</keyword>
<evidence type="ECO:0000256" key="2">
    <source>
        <dbReference type="RuleBase" id="RU004241"/>
    </source>
</evidence>
<sequence length="306" mass="33328">MSGQVVIDNEYRKQIQKARCQLRALILNDIDKASLMLRLALHYAGTYDPNDNIKGSTPNGSMKNEKELNQGLAEAVNLFDEVKKECPKITRADLYQLAGIVAVEITGGPSIEFNAGRQDSMKSPEEEWLASDDIEDASKLRNINKRMGLSDGDFVALYGGLKRLSKEMTADDKGKTAPLKFDNLYFKQLLKTNALTLKGVEKALMDDIEFHKIVESYAKEEEAFLSNYVGAHKKISERGGVPTASSLTSREGRGSATTGGAKSVHAAAASNSSSSWNRGKLAQGAIGVAVATTVVILSYLFTKRSK</sequence>
<dbReference type="OrthoDB" id="2859658at2759"/>
<feature type="domain" description="Plant heme peroxidase family profile" evidence="5">
    <location>
        <begin position="33"/>
        <end position="262"/>
    </location>
</feature>
<dbReference type="AlphaFoldDB" id="A0A834TVI9"/>
<evidence type="ECO:0000256" key="4">
    <source>
        <dbReference type="SAM" id="Phobius"/>
    </source>
</evidence>
<dbReference type="Gene3D" id="1.10.420.10">
    <property type="entry name" value="Peroxidase, domain 2"/>
    <property type="match status" value="1"/>
</dbReference>
<dbReference type="GO" id="GO:0009507">
    <property type="term" value="C:chloroplast"/>
    <property type="evidence" value="ECO:0007669"/>
    <property type="project" value="TreeGrafter"/>
</dbReference>
<evidence type="ECO:0000256" key="3">
    <source>
        <dbReference type="SAM" id="MobiDB-lite"/>
    </source>
</evidence>